<feature type="region of interest" description="Disordered" evidence="1">
    <location>
        <begin position="742"/>
        <end position="766"/>
    </location>
</feature>
<keyword evidence="2" id="KW-0812">Transmembrane</keyword>
<organism evidence="4 5">
    <name type="scientific">Pygocentrus nattereri</name>
    <name type="common">Red-bellied piranha</name>
    <dbReference type="NCBI Taxonomy" id="42514"/>
    <lineage>
        <taxon>Eukaryota</taxon>
        <taxon>Metazoa</taxon>
        <taxon>Chordata</taxon>
        <taxon>Craniata</taxon>
        <taxon>Vertebrata</taxon>
        <taxon>Euteleostomi</taxon>
        <taxon>Actinopterygii</taxon>
        <taxon>Neopterygii</taxon>
        <taxon>Teleostei</taxon>
        <taxon>Ostariophysi</taxon>
        <taxon>Characiformes</taxon>
        <taxon>Characoidei</taxon>
        <taxon>Pygocentrus</taxon>
    </lineage>
</organism>
<feature type="compositionally biased region" description="Basic and acidic residues" evidence="1">
    <location>
        <begin position="293"/>
        <end position="306"/>
    </location>
</feature>
<dbReference type="OMA" id="NIADREC"/>
<dbReference type="InterPro" id="IPR005036">
    <property type="entry name" value="CBM21_dom"/>
</dbReference>
<name>A0A3B4ENS1_PYGNA</name>
<feature type="region of interest" description="Disordered" evidence="1">
    <location>
        <begin position="886"/>
        <end position="905"/>
    </location>
</feature>
<feature type="compositionally biased region" description="Basic and acidic residues" evidence="1">
    <location>
        <begin position="592"/>
        <end position="602"/>
    </location>
</feature>
<accession>A0A3B4ENS1</accession>
<reference evidence="4" key="3">
    <citation type="submission" date="2025-09" db="UniProtKB">
        <authorList>
            <consortium name="Ensembl"/>
        </authorList>
    </citation>
    <scope>IDENTIFICATION</scope>
</reference>
<evidence type="ECO:0000313" key="4">
    <source>
        <dbReference type="Ensembl" id="ENSPNAP00000036826.1"/>
    </source>
</evidence>
<evidence type="ECO:0000256" key="1">
    <source>
        <dbReference type="SAM" id="MobiDB-lite"/>
    </source>
</evidence>
<feature type="transmembrane region" description="Helical" evidence="2">
    <location>
        <begin position="926"/>
        <end position="959"/>
    </location>
</feature>
<keyword evidence="2" id="KW-0472">Membrane</keyword>
<dbReference type="GeneTree" id="ENSGT00940000157682"/>
<dbReference type="CTD" id="101883146"/>
<dbReference type="GO" id="GO:2001069">
    <property type="term" value="F:glycogen binding"/>
    <property type="evidence" value="ECO:0007669"/>
    <property type="project" value="TreeGrafter"/>
</dbReference>
<reference evidence="4" key="2">
    <citation type="submission" date="2025-08" db="UniProtKB">
        <authorList>
            <consortium name="Ensembl"/>
        </authorList>
    </citation>
    <scope>IDENTIFICATION</scope>
</reference>
<dbReference type="GO" id="GO:0005979">
    <property type="term" value="P:regulation of glycogen biosynthetic process"/>
    <property type="evidence" value="ECO:0007669"/>
    <property type="project" value="TreeGrafter"/>
</dbReference>
<dbReference type="Pfam" id="PF03370">
    <property type="entry name" value="CBM_21"/>
    <property type="match status" value="1"/>
</dbReference>
<feature type="region of interest" description="Disordered" evidence="1">
    <location>
        <begin position="569"/>
        <end position="622"/>
    </location>
</feature>
<protein>
    <recommendedName>
        <fullName evidence="3">CBM21 domain-containing protein</fullName>
    </recommendedName>
</protein>
<dbReference type="InterPro" id="IPR050782">
    <property type="entry name" value="PP1_regulatory_subunit_3"/>
</dbReference>
<dbReference type="GO" id="GO:0000164">
    <property type="term" value="C:protein phosphatase type 1 complex"/>
    <property type="evidence" value="ECO:0007669"/>
    <property type="project" value="TreeGrafter"/>
</dbReference>
<dbReference type="OrthoDB" id="1881at2759"/>
<sequence>MSAEKSGLPVASYCMETPILSAWMQHKSREEEKDEEHYEDSNRWEEPQRSSSDESEESEPEPPPPSVIRRKVSFADAFGLELVSVKEFDSTAETGPNGLERLLGVEAREENYYLSSLFTVPSSDEELSLLLQQNKLELESIELMPGSTTIRGIIQVLNLSYQKAVYVRTTLDRWQTHFDLLAEYIPGSSDGQTDRFSFRLTLVPPFQTDGARVEFCLRYESSAGTFWANNGGTNYVLFCHQKGGRELKEKEGEKERDTEENYPEKKSCLKGRRKWSNAELKSTGSSSDLSEPESSKSEKSEEEKTQNEAVVKACHKTLAERRNRRRAARLARVQDYLSQRQTEVQKMERDLNMAIPASQLSTPVELDTSEVSLVHRRKDQDTPPILTYHQIPLLSLDWGKNTTPLTHTNTPKIYSGASPDMPEKQLTEEESSGSSTNAWEAFLKGTGSSDTHANALDQECLLCMTSFPSHNECNMSTPWEKVLSESLQSPLTSGNRSLRCFSPEETLESDPAEKWQDFKPCHAKEKALGNKHTEKPGITTETHIVQESELVWVQPGTKTQDGLTYREKSFSEDASFPESKNSVQIVDATESQDSKGEHRVSPEECVGNPNYSAPEDDVKGDSDKMVSTTLTFREIKDEPFTDRQTGTGGSLERLCRDENRELKWVKEHIRKENEIAVEIKVKISCNEYPGDLTEGLESRCQEESEEPSQLRNQSMEMISASKSMVFDEEEFNRVIEWTDTEASKSQKEEEIGWHKPEKERLAEKSETMSSVAVDKYIADREHEISSIAKMEGQEEQYEVDETVQGRKGGGDACKDLITCKDPHKTHSTTDTCTNASTHSVTSHSSDPSGLFGCTESVSEGGPLLFSGSFGETLRYRAAQGLQDLQDPEAESPAPLSKTATPSGSTVSGRLLEWWVEFCSLRHISKALLYTILFLIFITAYLHDLPVCLGIYLLSACWWCGQSMKKRVAAADGVD</sequence>
<dbReference type="AlphaFoldDB" id="A0A3B4ENS1"/>
<dbReference type="STRING" id="42514.ENSPNAP00000036826"/>
<dbReference type="RefSeq" id="XP_017549508.1">
    <property type="nucleotide sequence ID" value="XM_017694019.2"/>
</dbReference>
<proteinExistence type="predicted"/>
<keyword evidence="2" id="KW-1133">Transmembrane helix</keyword>
<feature type="compositionally biased region" description="Polar residues" evidence="1">
    <location>
        <begin position="828"/>
        <end position="847"/>
    </location>
</feature>
<dbReference type="InterPro" id="IPR038175">
    <property type="entry name" value="CBM21_dom_sf"/>
</dbReference>
<feature type="compositionally biased region" description="Basic and acidic residues" evidence="1">
    <location>
        <begin position="27"/>
        <end position="52"/>
    </location>
</feature>
<dbReference type="Proteomes" id="UP001501920">
    <property type="component" value="Chromosome 1"/>
</dbReference>
<feature type="region of interest" description="Disordered" evidence="1">
    <location>
        <begin position="824"/>
        <end position="847"/>
    </location>
</feature>
<dbReference type="PROSITE" id="PS51159">
    <property type="entry name" value="CBM21"/>
    <property type="match status" value="1"/>
</dbReference>
<dbReference type="Gene3D" id="2.60.40.2440">
    <property type="entry name" value="Carbohydrate binding type-21 domain"/>
    <property type="match status" value="1"/>
</dbReference>
<feature type="compositionally biased region" description="Basic and acidic residues" evidence="1">
    <location>
        <begin position="247"/>
        <end position="267"/>
    </location>
</feature>
<dbReference type="GO" id="GO:0008157">
    <property type="term" value="F:protein phosphatase 1 binding"/>
    <property type="evidence" value="ECO:0007669"/>
    <property type="project" value="TreeGrafter"/>
</dbReference>
<dbReference type="Ensembl" id="ENSPNAT00000031972.2">
    <property type="protein sequence ID" value="ENSPNAP00000036826.1"/>
    <property type="gene ID" value="ENSPNAG00000027984.2"/>
</dbReference>
<dbReference type="GeneID" id="108425392"/>
<dbReference type="PANTHER" id="PTHR12307">
    <property type="entry name" value="PROTEIN PHOSPHATASE 1 REGULATORY SUBUNIT"/>
    <property type="match status" value="1"/>
</dbReference>
<evidence type="ECO:0000259" key="3">
    <source>
        <dbReference type="PROSITE" id="PS51159"/>
    </source>
</evidence>
<feature type="region of interest" description="Disordered" evidence="1">
    <location>
        <begin position="247"/>
        <end position="309"/>
    </location>
</feature>
<reference evidence="4 5" key="1">
    <citation type="submission" date="2020-10" db="EMBL/GenBank/DDBJ databases">
        <title>Pygocentrus nattereri (red-bellied piranha) genome, fPygNat1, primary haplotype.</title>
        <authorList>
            <person name="Myers G."/>
            <person name="Meyer A."/>
            <person name="Karagic N."/>
            <person name="Pippel M."/>
            <person name="Winkler S."/>
            <person name="Tracey A."/>
            <person name="Wood J."/>
            <person name="Formenti G."/>
            <person name="Howe K."/>
            <person name="Fedrigo O."/>
            <person name="Jarvis E.D."/>
        </authorList>
    </citation>
    <scope>NUCLEOTIDE SEQUENCE [LARGE SCALE GENOMIC DNA]</scope>
</reference>
<feature type="region of interest" description="Disordered" evidence="1">
    <location>
        <begin position="25"/>
        <end position="68"/>
    </location>
</feature>
<keyword evidence="5" id="KW-1185">Reference proteome</keyword>
<feature type="domain" description="CBM21" evidence="3">
    <location>
        <begin position="128"/>
        <end position="238"/>
    </location>
</feature>
<dbReference type="PANTHER" id="PTHR12307:SF2">
    <property type="entry name" value="PROTEIN PHOSPHATASE 1 REGULATORY SUBUNIT 3A"/>
    <property type="match status" value="1"/>
</dbReference>
<evidence type="ECO:0000313" key="5">
    <source>
        <dbReference type="Proteomes" id="UP001501920"/>
    </source>
</evidence>
<evidence type="ECO:0000256" key="2">
    <source>
        <dbReference type="SAM" id="Phobius"/>
    </source>
</evidence>
<feature type="region of interest" description="Disordered" evidence="1">
    <location>
        <begin position="409"/>
        <end position="435"/>
    </location>
</feature>